<dbReference type="Gene3D" id="1.10.10.10">
    <property type="entry name" value="Winged helix-like DNA-binding domain superfamily/Winged helix DNA-binding domain"/>
    <property type="match status" value="1"/>
</dbReference>
<organism evidence="5 6">
    <name type="scientific">Parvularcula marina</name>
    <dbReference type="NCBI Taxonomy" id="2292771"/>
    <lineage>
        <taxon>Bacteria</taxon>
        <taxon>Pseudomonadati</taxon>
        <taxon>Pseudomonadota</taxon>
        <taxon>Alphaproteobacteria</taxon>
        <taxon>Parvularculales</taxon>
        <taxon>Parvularculaceae</taxon>
        <taxon>Parvularcula</taxon>
    </lineage>
</organism>
<evidence type="ECO:0000256" key="1">
    <source>
        <dbReference type="ARBA" id="ARBA00008898"/>
    </source>
</evidence>
<feature type="region of interest" description="Disordered" evidence="3">
    <location>
        <begin position="1"/>
        <end position="24"/>
    </location>
</feature>
<dbReference type="Pfam" id="PF01613">
    <property type="entry name" value="Flavin_Reduct"/>
    <property type="match status" value="1"/>
</dbReference>
<dbReference type="SMART" id="SM00903">
    <property type="entry name" value="Flavin_Reduct"/>
    <property type="match status" value="1"/>
</dbReference>
<dbReference type="GO" id="GO:0042602">
    <property type="term" value="F:riboflavin reductase (NADPH) activity"/>
    <property type="evidence" value="ECO:0007669"/>
    <property type="project" value="TreeGrafter"/>
</dbReference>
<gene>
    <name evidence="5" type="ORF">DX908_13770</name>
</gene>
<dbReference type="GO" id="GO:0010181">
    <property type="term" value="F:FMN binding"/>
    <property type="evidence" value="ECO:0007669"/>
    <property type="project" value="InterPro"/>
</dbReference>
<reference evidence="5 6" key="1">
    <citation type="submission" date="2018-08" db="EMBL/GenBank/DDBJ databases">
        <title>Parvularcula sp. SM1705, isolated from surface water of the South Sea China.</title>
        <authorList>
            <person name="Sun L."/>
        </authorList>
    </citation>
    <scope>NUCLEOTIDE SEQUENCE [LARGE SCALE GENOMIC DNA]</scope>
    <source>
        <strain evidence="5 6">SM1705</strain>
    </source>
</reference>
<name>A0A371RLA1_9PROT</name>
<dbReference type="InterPro" id="IPR036388">
    <property type="entry name" value="WH-like_DNA-bd_sf"/>
</dbReference>
<keyword evidence="6" id="KW-1185">Reference proteome</keyword>
<dbReference type="Gene3D" id="2.30.110.10">
    <property type="entry name" value="Electron Transport, Fmn-binding Protein, Chain A"/>
    <property type="match status" value="1"/>
</dbReference>
<sequence>MPARERRVRPQMSENHPPSSRSIDPRAFRQALGAFPTGVTVMTTQAEDGRDIGLTVNSFNSVSLDPPLVLWSLSNSASSRQAFDEVEHFAVHVLTARQEDLATRFATPDIDRFAGLGVERGIGNVPLLRECAARFVCRIAYRYEGGDHLIIVGEVLSFDRREEPVLAFHGGKYALAYEKAVHPNRPRDDDAGGAPIVQKNALNMLLGVAYRHLVENLDPHLQARGLNEADFWTLNMVGAESGRDAARLNKLLGFREELVTKDVLDRLAGEGLVSLGEGVSLTEKGRQVLMELEAEAKSVETNAEAGLDYAEALLLHQLLRRLIFSMRG</sequence>
<dbReference type="SUPFAM" id="SSF50475">
    <property type="entry name" value="FMN-binding split barrel"/>
    <property type="match status" value="1"/>
</dbReference>
<keyword evidence="2" id="KW-0560">Oxidoreductase</keyword>
<dbReference type="PANTHER" id="PTHR30466:SF11">
    <property type="entry name" value="FLAVIN-DEPENDENT MONOOXYGENASE, REDUCTASE SUBUNIT HSAB"/>
    <property type="match status" value="1"/>
</dbReference>
<dbReference type="InterPro" id="IPR002563">
    <property type="entry name" value="Flavin_Rdtase-like_dom"/>
</dbReference>
<evidence type="ECO:0000259" key="4">
    <source>
        <dbReference type="SMART" id="SM00903"/>
    </source>
</evidence>
<dbReference type="PANTHER" id="PTHR30466">
    <property type="entry name" value="FLAVIN REDUCTASE"/>
    <property type="match status" value="1"/>
</dbReference>
<protein>
    <submittedName>
        <fullName evidence="5">Flavin reductase</fullName>
    </submittedName>
</protein>
<evidence type="ECO:0000313" key="5">
    <source>
        <dbReference type="EMBL" id="RFB06239.1"/>
    </source>
</evidence>
<dbReference type="InterPro" id="IPR012349">
    <property type="entry name" value="Split_barrel_FMN-bd"/>
</dbReference>
<comment type="similarity">
    <text evidence="1">Belongs to the non-flavoprotein flavin reductase family.</text>
</comment>
<comment type="caution">
    <text evidence="5">The sequence shown here is derived from an EMBL/GenBank/DDBJ whole genome shotgun (WGS) entry which is preliminary data.</text>
</comment>
<proteinExistence type="inferred from homology"/>
<evidence type="ECO:0000256" key="3">
    <source>
        <dbReference type="SAM" id="MobiDB-lite"/>
    </source>
</evidence>
<feature type="domain" description="Flavin reductase like" evidence="4">
    <location>
        <begin position="32"/>
        <end position="175"/>
    </location>
</feature>
<accession>A0A371RLA1</accession>
<dbReference type="InterPro" id="IPR036390">
    <property type="entry name" value="WH_DNA-bd_sf"/>
</dbReference>
<dbReference type="AlphaFoldDB" id="A0A371RLA1"/>
<dbReference type="EMBL" id="QUQO01000001">
    <property type="protein sequence ID" value="RFB06239.1"/>
    <property type="molecule type" value="Genomic_DNA"/>
</dbReference>
<dbReference type="InParanoid" id="A0A371RLA1"/>
<dbReference type="InterPro" id="IPR050268">
    <property type="entry name" value="NADH-dep_flavin_reductase"/>
</dbReference>
<dbReference type="Proteomes" id="UP000264589">
    <property type="component" value="Unassembled WGS sequence"/>
</dbReference>
<feature type="compositionally biased region" description="Polar residues" evidence="3">
    <location>
        <begin position="12"/>
        <end position="22"/>
    </location>
</feature>
<dbReference type="SUPFAM" id="SSF46785">
    <property type="entry name" value="Winged helix' DNA-binding domain"/>
    <property type="match status" value="1"/>
</dbReference>
<evidence type="ECO:0000256" key="2">
    <source>
        <dbReference type="ARBA" id="ARBA00023002"/>
    </source>
</evidence>
<evidence type="ECO:0000313" key="6">
    <source>
        <dbReference type="Proteomes" id="UP000264589"/>
    </source>
</evidence>